<dbReference type="Pfam" id="PF13676">
    <property type="entry name" value="TIR_2"/>
    <property type="match status" value="1"/>
</dbReference>
<dbReference type="GeneID" id="136075533"/>
<dbReference type="InterPro" id="IPR000157">
    <property type="entry name" value="TIR_dom"/>
</dbReference>
<dbReference type="PANTHER" id="PTHR46270">
    <property type="entry name" value="ARMADILLO-TYPE FOLD-RELATED"/>
    <property type="match status" value="1"/>
</dbReference>
<dbReference type="PANTHER" id="PTHR46270:SF2">
    <property type="entry name" value="TIR DOMAIN-CONTAINING PROTEIN"/>
    <property type="match status" value="1"/>
</dbReference>
<reference evidence="2" key="1">
    <citation type="submission" date="2025-05" db="UniProtKB">
        <authorList>
            <consortium name="RefSeq"/>
        </authorList>
    </citation>
    <scope>NUCLEOTIDE SEQUENCE [LARGE SCALE GENOMIC DNA]</scope>
</reference>
<reference evidence="3" key="2">
    <citation type="submission" date="2025-08" db="UniProtKB">
        <authorList>
            <consortium name="RefSeq"/>
        </authorList>
    </citation>
    <scope>IDENTIFICATION</scope>
</reference>
<feature type="domain" description="TIR" evidence="1">
    <location>
        <begin position="551"/>
        <end position="680"/>
    </location>
</feature>
<evidence type="ECO:0000313" key="3">
    <source>
        <dbReference type="RefSeq" id="XP_065645037.1"/>
    </source>
</evidence>
<protein>
    <submittedName>
        <fullName evidence="3">Uncharacterized protein LOC136075533 isoform X2</fullName>
    </submittedName>
</protein>
<organism evidence="2 3">
    <name type="scientific">Hydra vulgaris</name>
    <name type="common">Hydra</name>
    <name type="synonym">Hydra attenuata</name>
    <dbReference type="NCBI Taxonomy" id="6087"/>
    <lineage>
        <taxon>Eukaryota</taxon>
        <taxon>Metazoa</taxon>
        <taxon>Cnidaria</taxon>
        <taxon>Hydrozoa</taxon>
        <taxon>Hydroidolina</taxon>
        <taxon>Anthoathecata</taxon>
        <taxon>Aplanulata</taxon>
        <taxon>Hydridae</taxon>
        <taxon>Hydra</taxon>
    </lineage>
</organism>
<dbReference type="PROSITE" id="PS50104">
    <property type="entry name" value="TIR"/>
    <property type="match status" value="1"/>
</dbReference>
<evidence type="ECO:0000313" key="2">
    <source>
        <dbReference type="Proteomes" id="UP001652625"/>
    </source>
</evidence>
<dbReference type="SMART" id="SM00255">
    <property type="entry name" value="TIR"/>
    <property type="match status" value="1"/>
</dbReference>
<dbReference type="RefSeq" id="XP_065645037.1">
    <property type="nucleotide sequence ID" value="XM_065788965.1"/>
</dbReference>
<keyword evidence="2" id="KW-1185">Reference proteome</keyword>
<sequence length="693" mass="80552">MLYYICCNHFSLYECHMNEFVGSIEKTSNVTVVCDNLYNLWKSMFQEENISNISLPKLLMHLASINSNKVCFVLEELSEEYVKEDEATQIKDLFTFILNDSLVVFIPESITKNRELVTNKQKHTLQRNFFQEEIIGMKVIFLNKSMRVTECNKLLIDIAQNTIYETKSVLNIPKPNLRTLLENKKSSFEGEDLQMKSSKINSMKNNVKDNEKINVTNETVDKYSDSISDQSSENKYIDTNVNDFYDIDKDSIYYNLTSTINIDPYIFMETQYEFKSSVIGHSIKGEKPKVVYLPFYDITDIKSVKILSIMLEKLCFNVLRKTVVICNNIEEVQCAAYAIKNIKRFKAVTYSPHLRKYTPLLKEKNQIKEKLRYNTNILVTDCKGFSGAESQSVIVFVSPEEIYLRHVLVDAISRSNSHLTVLVKNCKDNKELLNKDKTIGNVLTNWSEEKVVEKVIIASSSNTKNRESTDVFFVINENCKAFKGCGSTQDLEKYKERSQFQIFHENNSIYEDMVSNLSNQVKPEFKQESFNSSEFSNIFLGKKEFVSPKMDGYDLMISYSHVTREVTWKIHDWFEKHGFKIWIDKNYLDTELAKEIQIGIDKSSVFIPCFSSHYEKSLWCHKELIYASNNHKPIIPIIVENGYVLSNEFKFKIAGLKYFTLEGDFDTAMNQVLKAVKRLLIRTPRFIEDFGSR</sequence>
<dbReference type="Proteomes" id="UP001652625">
    <property type="component" value="Chromosome 01"/>
</dbReference>
<accession>A0ABM4B834</accession>
<proteinExistence type="predicted"/>
<dbReference type="InterPro" id="IPR035897">
    <property type="entry name" value="Toll_tir_struct_dom_sf"/>
</dbReference>
<dbReference type="Gene3D" id="3.40.50.10140">
    <property type="entry name" value="Toll/interleukin-1 receptor homology (TIR) domain"/>
    <property type="match status" value="1"/>
</dbReference>
<dbReference type="SUPFAM" id="SSF52200">
    <property type="entry name" value="Toll/Interleukin receptor TIR domain"/>
    <property type="match status" value="1"/>
</dbReference>
<evidence type="ECO:0000259" key="1">
    <source>
        <dbReference type="PROSITE" id="PS50104"/>
    </source>
</evidence>
<gene>
    <name evidence="3" type="primary">LOC136075533</name>
</gene>
<name>A0ABM4B834_HYDVU</name>